<proteinExistence type="predicted"/>
<sequence>MSVFIICWLPFFILALAKSQQLITYAPKWLDMLALWLGYSNSMLNPLIYCKYNREFRIPFREMLCCRFRTIQNVMRNESFKSKFGPPRFCELKRRTTDDNTLNDAQHSSENGNSPLYRERIDNI</sequence>
<dbReference type="Proteomes" id="UP000887580">
    <property type="component" value="Unplaced"/>
</dbReference>
<dbReference type="WBParaSite" id="PS1159_v2.g22522.t1">
    <property type="protein sequence ID" value="PS1159_v2.g22522.t1"/>
    <property type="gene ID" value="PS1159_v2.g22522"/>
</dbReference>
<organism evidence="1 2">
    <name type="scientific">Panagrolaimus sp. PS1159</name>
    <dbReference type="NCBI Taxonomy" id="55785"/>
    <lineage>
        <taxon>Eukaryota</taxon>
        <taxon>Metazoa</taxon>
        <taxon>Ecdysozoa</taxon>
        <taxon>Nematoda</taxon>
        <taxon>Chromadorea</taxon>
        <taxon>Rhabditida</taxon>
        <taxon>Tylenchina</taxon>
        <taxon>Panagrolaimomorpha</taxon>
        <taxon>Panagrolaimoidea</taxon>
        <taxon>Panagrolaimidae</taxon>
        <taxon>Panagrolaimus</taxon>
    </lineage>
</organism>
<evidence type="ECO:0000313" key="2">
    <source>
        <dbReference type="WBParaSite" id="PS1159_v2.g22522.t1"/>
    </source>
</evidence>
<accession>A0AC35FZK5</accession>
<protein>
    <submittedName>
        <fullName evidence="2">G-protein coupled receptors family 1 profile domain-containing protein</fullName>
    </submittedName>
</protein>
<reference evidence="2" key="1">
    <citation type="submission" date="2022-11" db="UniProtKB">
        <authorList>
            <consortium name="WormBaseParasite"/>
        </authorList>
    </citation>
    <scope>IDENTIFICATION</scope>
</reference>
<name>A0AC35FZK5_9BILA</name>
<evidence type="ECO:0000313" key="1">
    <source>
        <dbReference type="Proteomes" id="UP000887580"/>
    </source>
</evidence>